<name>A0A1M5RP34_9FIRM</name>
<dbReference type="InterPro" id="IPR011990">
    <property type="entry name" value="TPR-like_helical_dom_sf"/>
</dbReference>
<evidence type="ECO:0000256" key="1">
    <source>
        <dbReference type="ARBA" id="ARBA00022737"/>
    </source>
</evidence>
<accession>A0A1M5RP34</accession>
<dbReference type="Pfam" id="PF13424">
    <property type="entry name" value="TPR_12"/>
    <property type="match status" value="1"/>
</dbReference>
<evidence type="ECO:0000313" key="4">
    <source>
        <dbReference type="EMBL" id="SHH28087.1"/>
    </source>
</evidence>
<keyword evidence="5" id="KW-1185">Reference proteome</keyword>
<dbReference type="PROSITE" id="PS50005">
    <property type="entry name" value="TPR"/>
    <property type="match status" value="3"/>
</dbReference>
<dbReference type="PROSITE" id="PS50293">
    <property type="entry name" value="TPR_REGION"/>
    <property type="match status" value="2"/>
</dbReference>
<dbReference type="PANTHER" id="PTHR44858">
    <property type="entry name" value="TETRATRICOPEPTIDE REPEAT PROTEIN 6"/>
    <property type="match status" value="1"/>
</dbReference>
<protein>
    <submittedName>
        <fullName evidence="4">Tfp pilus assembly protein PilF</fullName>
    </submittedName>
</protein>
<feature type="repeat" description="TPR" evidence="3">
    <location>
        <begin position="147"/>
        <end position="180"/>
    </location>
</feature>
<evidence type="ECO:0000256" key="3">
    <source>
        <dbReference type="PROSITE-ProRule" id="PRU00339"/>
    </source>
</evidence>
<dbReference type="Proteomes" id="UP000184032">
    <property type="component" value="Unassembled WGS sequence"/>
</dbReference>
<dbReference type="Pfam" id="PF13181">
    <property type="entry name" value="TPR_8"/>
    <property type="match status" value="1"/>
</dbReference>
<dbReference type="NCBIfam" id="NF047558">
    <property type="entry name" value="TPR_END_plus"/>
    <property type="match status" value="1"/>
</dbReference>
<dbReference type="SMART" id="SM00028">
    <property type="entry name" value="TPR"/>
    <property type="match status" value="7"/>
</dbReference>
<feature type="repeat" description="TPR" evidence="3">
    <location>
        <begin position="181"/>
        <end position="214"/>
    </location>
</feature>
<dbReference type="InterPro" id="IPR050498">
    <property type="entry name" value="Ycf3"/>
</dbReference>
<organism evidence="4 5">
    <name type="scientific">Anaerosphaera aminiphila DSM 21120</name>
    <dbReference type="NCBI Taxonomy" id="1120995"/>
    <lineage>
        <taxon>Bacteria</taxon>
        <taxon>Bacillati</taxon>
        <taxon>Bacillota</taxon>
        <taxon>Tissierellia</taxon>
        <taxon>Tissierellales</taxon>
        <taxon>Peptoniphilaceae</taxon>
        <taxon>Anaerosphaera</taxon>
    </lineage>
</organism>
<dbReference type="Pfam" id="PF07719">
    <property type="entry name" value="TPR_2"/>
    <property type="match status" value="1"/>
</dbReference>
<sequence>MEASKKYYNYIIIANDFLAVEEYTKAFDSFEKALKFASSGEQKIDVLFEMADIYLIFEKYSLAREIYLKILNIDSLRSGAYYGLALCNDFLKGDIKDTIKYYELAIKYDANYDRAYYYLALAYDRVGEKQKALELFSKCVELDDMDYISYNDMGAIYEELKEYEKAKFFFEKSLEINPNYFRALFNMGVIFGRMGNINKALSYYKEALEESKDSYIYLNMSAAYIEKRDYRSAVEILTEGIHYNAKSVNLYYNRACSKVNLGDRKSAIVDLKRAIDLNEDVVDWAKNDPDLCDIIKEHEKW</sequence>
<feature type="repeat" description="TPR" evidence="3">
    <location>
        <begin position="113"/>
        <end position="146"/>
    </location>
</feature>
<evidence type="ECO:0000256" key="2">
    <source>
        <dbReference type="ARBA" id="ARBA00022803"/>
    </source>
</evidence>
<dbReference type="InterPro" id="IPR019734">
    <property type="entry name" value="TPR_rpt"/>
</dbReference>
<proteinExistence type="predicted"/>
<dbReference type="PANTHER" id="PTHR44858:SF1">
    <property type="entry name" value="UDP-N-ACETYLGLUCOSAMINE--PEPTIDE N-ACETYLGLUCOSAMINYLTRANSFERASE SPINDLY-RELATED"/>
    <property type="match status" value="1"/>
</dbReference>
<dbReference type="OrthoDB" id="1737781at2"/>
<dbReference type="InterPro" id="IPR013105">
    <property type="entry name" value="TPR_2"/>
</dbReference>
<keyword evidence="1" id="KW-0677">Repeat</keyword>
<keyword evidence="2 3" id="KW-0802">TPR repeat</keyword>
<dbReference type="EMBL" id="FQXI01000005">
    <property type="protein sequence ID" value="SHH28087.1"/>
    <property type="molecule type" value="Genomic_DNA"/>
</dbReference>
<evidence type="ECO:0000313" key="5">
    <source>
        <dbReference type="Proteomes" id="UP000184032"/>
    </source>
</evidence>
<dbReference type="STRING" id="1120995.SAMN02745245_00984"/>
<dbReference type="Gene3D" id="1.25.40.10">
    <property type="entry name" value="Tetratricopeptide repeat domain"/>
    <property type="match status" value="3"/>
</dbReference>
<dbReference type="RefSeq" id="WP_073184289.1">
    <property type="nucleotide sequence ID" value="NZ_FQXI01000005.1"/>
</dbReference>
<gene>
    <name evidence="4" type="ORF">SAMN02745245_00984</name>
</gene>
<dbReference type="SUPFAM" id="SSF81901">
    <property type="entry name" value="HCP-like"/>
    <property type="match status" value="1"/>
</dbReference>
<dbReference type="AlphaFoldDB" id="A0A1M5RP34"/>
<reference evidence="4 5" key="1">
    <citation type="submission" date="2016-11" db="EMBL/GenBank/DDBJ databases">
        <authorList>
            <person name="Jaros S."/>
            <person name="Januszkiewicz K."/>
            <person name="Wedrychowicz H."/>
        </authorList>
    </citation>
    <scope>NUCLEOTIDE SEQUENCE [LARGE SCALE GENOMIC DNA]</scope>
    <source>
        <strain evidence="4 5">DSM 21120</strain>
    </source>
</reference>